<evidence type="ECO:0000256" key="6">
    <source>
        <dbReference type="ARBA" id="ARBA00022946"/>
    </source>
</evidence>
<keyword evidence="4" id="KW-0999">Mitochondrion inner membrane</keyword>
<dbReference type="GO" id="GO:1990246">
    <property type="term" value="C:uniplex complex"/>
    <property type="evidence" value="ECO:0007669"/>
    <property type="project" value="TreeGrafter"/>
</dbReference>
<keyword evidence="5" id="KW-0106">Calcium</keyword>
<dbReference type="AlphaFoldDB" id="A0AAJ7XG88"/>
<evidence type="ECO:0000313" key="11">
    <source>
        <dbReference type="RefSeq" id="XP_032833210.1"/>
    </source>
</evidence>
<dbReference type="GO" id="GO:0005509">
    <property type="term" value="F:calcium ion binding"/>
    <property type="evidence" value="ECO:0007669"/>
    <property type="project" value="InterPro"/>
</dbReference>
<dbReference type="InterPro" id="IPR039800">
    <property type="entry name" value="MICU1/2/3"/>
</dbReference>
<organism evidence="10 11">
    <name type="scientific">Petromyzon marinus</name>
    <name type="common">Sea lamprey</name>
    <dbReference type="NCBI Taxonomy" id="7757"/>
    <lineage>
        <taxon>Eukaryota</taxon>
        <taxon>Metazoa</taxon>
        <taxon>Chordata</taxon>
        <taxon>Craniata</taxon>
        <taxon>Vertebrata</taxon>
        <taxon>Cyclostomata</taxon>
        <taxon>Hyperoartia</taxon>
        <taxon>Petromyzontiformes</taxon>
        <taxon>Petromyzontidae</taxon>
        <taxon>Petromyzon</taxon>
    </lineage>
</organism>
<accession>A0AAJ7XG88</accession>
<keyword evidence="8" id="KW-0472">Membrane</keyword>
<dbReference type="GO" id="GO:0036444">
    <property type="term" value="P:calcium import into the mitochondrion"/>
    <property type="evidence" value="ECO:0007669"/>
    <property type="project" value="TreeGrafter"/>
</dbReference>
<dbReference type="InterPro" id="IPR018247">
    <property type="entry name" value="EF_Hand_1_Ca_BS"/>
</dbReference>
<keyword evidence="3" id="KW-0677">Repeat</keyword>
<protein>
    <submittedName>
        <fullName evidence="11">Calcium uptake protein 3, mitochondrial-like</fullName>
    </submittedName>
</protein>
<dbReference type="PROSITE" id="PS00018">
    <property type="entry name" value="EF_HAND_1"/>
    <property type="match status" value="1"/>
</dbReference>
<keyword evidence="7" id="KW-0496">Mitochondrion</keyword>
<sequence>MAGVWWRRALGLLAGARGRLPPPTGSLLPPPRALPRQARGRAALWALGALGAGTVEAARRGLITGPEADAALQAHGLVASAPVSVGPSPPEMRFSEFASLQLGEQMYMTPLDFLDSVTSDTASWTSRKFITKKEADRLLKNTPKLKDGTLNFFTSQGHRGMLSYTDYLFLVCILTKPRAGFQVFFKMFDTDGNERVDKKEFMKLLKIFRKKKEKSTNSLEVATEVVGGAPPLETTLVLHLFKDQSLSYQEFEKFMVELQGEVLLREFEELARGTGRVTQREFASAVLRYTGAAHRGHRNLDSDEGITFEEYRAFFQFLNNLEDFTIAVQMYTRAGLPIGPEEFRRAVQVVTGSPLSARVTRVVFSLFDANNDGRLSQAEFIGVMRERLHRGFKSVPSVGRPGYVDCVKRDMVRGLQEFRRMYQKA</sequence>
<feature type="domain" description="EF-hand" evidence="9">
    <location>
        <begin position="176"/>
        <end position="211"/>
    </location>
</feature>
<evidence type="ECO:0000259" key="9">
    <source>
        <dbReference type="PROSITE" id="PS50222"/>
    </source>
</evidence>
<dbReference type="SMART" id="SM00054">
    <property type="entry name" value="EFh"/>
    <property type="match status" value="2"/>
</dbReference>
<evidence type="ECO:0000256" key="4">
    <source>
        <dbReference type="ARBA" id="ARBA00022792"/>
    </source>
</evidence>
<dbReference type="CDD" id="cd15900">
    <property type="entry name" value="EFh_MICU"/>
    <property type="match status" value="1"/>
</dbReference>
<dbReference type="SUPFAM" id="SSF47473">
    <property type="entry name" value="EF-hand"/>
    <property type="match status" value="2"/>
</dbReference>
<keyword evidence="6" id="KW-0809">Transit peptide</keyword>
<feature type="domain" description="EF-hand" evidence="9">
    <location>
        <begin position="355"/>
        <end position="390"/>
    </location>
</feature>
<evidence type="ECO:0000256" key="5">
    <source>
        <dbReference type="ARBA" id="ARBA00022837"/>
    </source>
</evidence>
<evidence type="ECO:0000256" key="8">
    <source>
        <dbReference type="ARBA" id="ARBA00023136"/>
    </source>
</evidence>
<gene>
    <name evidence="11" type="primary">LOC116955955</name>
</gene>
<dbReference type="PANTHER" id="PTHR12294">
    <property type="entry name" value="EF HAND DOMAIN FAMILY A1,A2-RELATED"/>
    <property type="match status" value="1"/>
</dbReference>
<dbReference type="Proteomes" id="UP001318040">
    <property type="component" value="Chromosome 3"/>
</dbReference>
<dbReference type="KEGG" id="pmrn:116955955"/>
<name>A0AAJ7XG88_PETMA</name>
<dbReference type="Pfam" id="PF13833">
    <property type="entry name" value="EF-hand_8"/>
    <property type="match status" value="1"/>
</dbReference>
<evidence type="ECO:0000256" key="7">
    <source>
        <dbReference type="ARBA" id="ARBA00023128"/>
    </source>
</evidence>
<dbReference type="GO" id="GO:0005758">
    <property type="term" value="C:mitochondrial intermembrane space"/>
    <property type="evidence" value="ECO:0007669"/>
    <property type="project" value="UniProtKB-SubCell"/>
</dbReference>
<evidence type="ECO:0000313" key="10">
    <source>
        <dbReference type="Proteomes" id="UP001318040"/>
    </source>
</evidence>
<evidence type="ECO:0000256" key="1">
    <source>
        <dbReference type="ARBA" id="ARBA00004273"/>
    </source>
</evidence>
<dbReference type="InterPro" id="IPR011992">
    <property type="entry name" value="EF-hand-dom_pair"/>
</dbReference>
<evidence type="ECO:0000256" key="2">
    <source>
        <dbReference type="ARBA" id="ARBA00004569"/>
    </source>
</evidence>
<reference evidence="11" key="1">
    <citation type="submission" date="2025-08" db="UniProtKB">
        <authorList>
            <consortium name="RefSeq"/>
        </authorList>
    </citation>
    <scope>IDENTIFICATION</scope>
    <source>
        <tissue evidence="11">Sperm</tissue>
    </source>
</reference>
<dbReference type="PANTHER" id="PTHR12294:SF13">
    <property type="entry name" value="MITOCHONDRIAL CALCIUM UPTAKE 3, ISOFORM D"/>
    <property type="match status" value="1"/>
</dbReference>
<dbReference type="GO" id="GO:0051560">
    <property type="term" value="P:mitochondrial calcium ion homeostasis"/>
    <property type="evidence" value="ECO:0007669"/>
    <property type="project" value="TreeGrafter"/>
</dbReference>
<evidence type="ECO:0000256" key="3">
    <source>
        <dbReference type="ARBA" id="ARBA00022737"/>
    </source>
</evidence>
<keyword evidence="10" id="KW-1185">Reference proteome</keyword>
<dbReference type="PROSITE" id="PS50222">
    <property type="entry name" value="EF_HAND_2"/>
    <property type="match status" value="2"/>
</dbReference>
<dbReference type="InterPro" id="IPR002048">
    <property type="entry name" value="EF_hand_dom"/>
</dbReference>
<comment type="subcellular location">
    <subcellularLocation>
        <location evidence="1">Mitochondrion inner membrane</location>
    </subcellularLocation>
    <subcellularLocation>
        <location evidence="2">Mitochondrion intermembrane space</location>
    </subcellularLocation>
</comment>
<proteinExistence type="predicted"/>
<dbReference type="Gene3D" id="1.10.238.10">
    <property type="entry name" value="EF-hand"/>
    <property type="match status" value="2"/>
</dbReference>
<dbReference type="RefSeq" id="XP_032833210.1">
    <property type="nucleotide sequence ID" value="XM_032977319.1"/>
</dbReference>